<name>X1TJ77_9ZZZZ</name>
<dbReference type="InterPro" id="IPR016009">
    <property type="entry name" value="tRNA_MeTrfase_TRMD/TRM10"/>
</dbReference>
<evidence type="ECO:0000313" key="2">
    <source>
        <dbReference type="EMBL" id="GAI91421.1"/>
    </source>
</evidence>
<dbReference type="EMBL" id="BARW01015153">
    <property type="protein sequence ID" value="GAI91421.1"/>
    <property type="molecule type" value="Genomic_DNA"/>
</dbReference>
<dbReference type="InterPro" id="IPR029026">
    <property type="entry name" value="tRNA_m1G_MTases_N"/>
</dbReference>
<dbReference type="Gene3D" id="3.40.1280.10">
    <property type="match status" value="1"/>
</dbReference>
<protein>
    <recommendedName>
        <fullName evidence="1">tRNA methyltransferase TRMD/TRM10-type domain-containing protein</fullName>
    </recommendedName>
</protein>
<sequence>MRIDILTLFPQMFQGPFGSSILKRAVEQGLVSINIHNIRDYTHDKHHTVDDYAYGGGSGMVLKPEPIFETIEAIKSEASPDRVTDMSSIILLTPQGRLFSHQIADELSRDSWLTLICGHYEGVDERVREHLVTDEISIG</sequence>
<dbReference type="GO" id="GO:0052906">
    <property type="term" value="F:tRNA (guanine(37)-N1)-methyltransferase activity"/>
    <property type="evidence" value="ECO:0007669"/>
    <property type="project" value="InterPro"/>
</dbReference>
<dbReference type="InterPro" id="IPR002649">
    <property type="entry name" value="tRNA_m1G_MeTrfase_TrmD"/>
</dbReference>
<dbReference type="InterPro" id="IPR029028">
    <property type="entry name" value="Alpha/beta_knot_MTases"/>
</dbReference>
<dbReference type="Pfam" id="PF01746">
    <property type="entry name" value="tRNA_m1G_MT"/>
    <property type="match status" value="1"/>
</dbReference>
<comment type="caution">
    <text evidence="2">The sequence shown here is derived from an EMBL/GenBank/DDBJ whole genome shotgun (WGS) entry which is preliminary data.</text>
</comment>
<dbReference type="GO" id="GO:0002939">
    <property type="term" value="P:tRNA N1-guanine methylation"/>
    <property type="evidence" value="ECO:0007669"/>
    <property type="project" value="TreeGrafter"/>
</dbReference>
<accession>X1TJ77</accession>
<evidence type="ECO:0000259" key="1">
    <source>
        <dbReference type="Pfam" id="PF01746"/>
    </source>
</evidence>
<dbReference type="PANTHER" id="PTHR46417">
    <property type="entry name" value="TRNA (GUANINE-N(1)-)-METHYLTRANSFERASE"/>
    <property type="match status" value="1"/>
</dbReference>
<reference evidence="2" key="1">
    <citation type="journal article" date="2014" name="Front. Microbiol.">
        <title>High frequency of phylogenetically diverse reductive dehalogenase-homologous genes in deep subseafloor sedimentary metagenomes.</title>
        <authorList>
            <person name="Kawai M."/>
            <person name="Futagami T."/>
            <person name="Toyoda A."/>
            <person name="Takaki Y."/>
            <person name="Nishi S."/>
            <person name="Hori S."/>
            <person name="Arai W."/>
            <person name="Tsubouchi T."/>
            <person name="Morono Y."/>
            <person name="Uchiyama I."/>
            <person name="Ito T."/>
            <person name="Fujiyama A."/>
            <person name="Inagaki F."/>
            <person name="Takami H."/>
        </authorList>
    </citation>
    <scope>NUCLEOTIDE SEQUENCE</scope>
    <source>
        <strain evidence="2">Expedition CK06-06</strain>
    </source>
</reference>
<gene>
    <name evidence="2" type="ORF">S12H4_26668</name>
</gene>
<dbReference type="SUPFAM" id="SSF75217">
    <property type="entry name" value="alpha/beta knot"/>
    <property type="match status" value="1"/>
</dbReference>
<dbReference type="AlphaFoldDB" id="X1TJ77"/>
<dbReference type="GO" id="GO:0005829">
    <property type="term" value="C:cytosol"/>
    <property type="evidence" value="ECO:0007669"/>
    <property type="project" value="TreeGrafter"/>
</dbReference>
<feature type="non-terminal residue" evidence="2">
    <location>
        <position position="139"/>
    </location>
</feature>
<dbReference type="PANTHER" id="PTHR46417:SF1">
    <property type="entry name" value="TRNA (GUANINE-N(1)-)-METHYLTRANSFERASE"/>
    <property type="match status" value="1"/>
</dbReference>
<proteinExistence type="predicted"/>
<feature type="domain" description="tRNA methyltransferase TRMD/TRM10-type" evidence="1">
    <location>
        <begin position="1"/>
        <end position="139"/>
    </location>
</feature>
<organism evidence="2">
    <name type="scientific">marine sediment metagenome</name>
    <dbReference type="NCBI Taxonomy" id="412755"/>
    <lineage>
        <taxon>unclassified sequences</taxon>
        <taxon>metagenomes</taxon>
        <taxon>ecological metagenomes</taxon>
    </lineage>
</organism>